<proteinExistence type="predicted"/>
<evidence type="ECO:0000313" key="3">
    <source>
        <dbReference type="Proteomes" id="UP000054279"/>
    </source>
</evidence>
<gene>
    <name evidence="2" type="ORF">M422DRAFT_252595</name>
</gene>
<feature type="compositionally biased region" description="Pro residues" evidence="1">
    <location>
        <begin position="11"/>
        <end position="27"/>
    </location>
</feature>
<feature type="non-terminal residue" evidence="2">
    <location>
        <position position="319"/>
    </location>
</feature>
<evidence type="ECO:0000256" key="1">
    <source>
        <dbReference type="SAM" id="MobiDB-lite"/>
    </source>
</evidence>
<feature type="region of interest" description="Disordered" evidence="1">
    <location>
        <begin position="224"/>
        <end position="319"/>
    </location>
</feature>
<keyword evidence="3" id="KW-1185">Reference proteome</keyword>
<feature type="compositionally biased region" description="Low complexity" evidence="1">
    <location>
        <begin position="1"/>
        <end position="10"/>
    </location>
</feature>
<name>A0A0C9UM11_SPHS4</name>
<dbReference type="EMBL" id="KN837119">
    <property type="protein sequence ID" value="KIJ44103.1"/>
    <property type="molecule type" value="Genomic_DNA"/>
</dbReference>
<sequence>PNQQVQAQLPPSQPSQPQRPPANPAYPYPYTYPSLAYPLPLPPGQPTQPWKPIPPKCIEPPPVETLSYVYAFSSASGKGLGGGDSNISTSAATDASQFVPLSSRGAVPLAAGAMGASAFGGLKVIVANPAITDPNEEFKGEQYVGNGSGTMMEEWVELESEERETSTSKQLMGNNTVSNLGPSLSGGTSSAAPPTSFFSFSAPGSIASSSSSIVPSNTDTRVNAKSLAETASDANSTKHVQDANKDQNVSNSVSNGVTMSALDNSAVQSSPVPTLLPSDGTTMKAQSRIFDGPLMPPFNTNANTTPLPFPLTKPAAANS</sequence>
<feature type="non-terminal residue" evidence="2">
    <location>
        <position position="1"/>
    </location>
</feature>
<reference evidence="2 3" key="1">
    <citation type="submission" date="2014-06" db="EMBL/GenBank/DDBJ databases">
        <title>Evolutionary Origins and Diversification of the Mycorrhizal Mutualists.</title>
        <authorList>
            <consortium name="DOE Joint Genome Institute"/>
            <consortium name="Mycorrhizal Genomics Consortium"/>
            <person name="Kohler A."/>
            <person name="Kuo A."/>
            <person name="Nagy L.G."/>
            <person name="Floudas D."/>
            <person name="Copeland A."/>
            <person name="Barry K.W."/>
            <person name="Cichocki N."/>
            <person name="Veneault-Fourrey C."/>
            <person name="LaButti K."/>
            <person name="Lindquist E.A."/>
            <person name="Lipzen A."/>
            <person name="Lundell T."/>
            <person name="Morin E."/>
            <person name="Murat C."/>
            <person name="Riley R."/>
            <person name="Ohm R."/>
            <person name="Sun H."/>
            <person name="Tunlid A."/>
            <person name="Henrissat B."/>
            <person name="Grigoriev I.V."/>
            <person name="Hibbett D.S."/>
            <person name="Martin F."/>
        </authorList>
    </citation>
    <scope>NUCLEOTIDE SEQUENCE [LARGE SCALE GENOMIC DNA]</scope>
    <source>
        <strain evidence="2 3">SS14</strain>
    </source>
</reference>
<feature type="region of interest" description="Disordered" evidence="1">
    <location>
        <begin position="1"/>
        <end position="28"/>
    </location>
</feature>
<protein>
    <submittedName>
        <fullName evidence="2">Uncharacterized protein</fullName>
    </submittedName>
</protein>
<evidence type="ECO:0000313" key="2">
    <source>
        <dbReference type="EMBL" id="KIJ44103.1"/>
    </source>
</evidence>
<accession>A0A0C9UM11</accession>
<organism evidence="2 3">
    <name type="scientific">Sphaerobolus stellatus (strain SS14)</name>
    <dbReference type="NCBI Taxonomy" id="990650"/>
    <lineage>
        <taxon>Eukaryota</taxon>
        <taxon>Fungi</taxon>
        <taxon>Dikarya</taxon>
        <taxon>Basidiomycota</taxon>
        <taxon>Agaricomycotina</taxon>
        <taxon>Agaricomycetes</taxon>
        <taxon>Phallomycetidae</taxon>
        <taxon>Geastrales</taxon>
        <taxon>Sphaerobolaceae</taxon>
        <taxon>Sphaerobolus</taxon>
    </lineage>
</organism>
<dbReference type="AlphaFoldDB" id="A0A0C9UM11"/>
<dbReference type="HOGENOM" id="CLU_875932_0_0_1"/>
<dbReference type="Proteomes" id="UP000054279">
    <property type="component" value="Unassembled WGS sequence"/>
</dbReference>
<feature type="compositionally biased region" description="Polar residues" evidence="1">
    <location>
        <begin position="246"/>
        <end position="272"/>
    </location>
</feature>